<dbReference type="InterPro" id="IPR036047">
    <property type="entry name" value="F-box-like_dom_sf"/>
</dbReference>
<dbReference type="PaxDb" id="2903-EOD17991"/>
<name>A0A0D3J3A6_EMIH1</name>
<proteinExistence type="predicted"/>
<evidence type="ECO:0000313" key="2">
    <source>
        <dbReference type="EnsemblProtists" id="EOD17991"/>
    </source>
</evidence>
<reference evidence="3" key="1">
    <citation type="journal article" date="2013" name="Nature">
        <title>Pan genome of the phytoplankton Emiliania underpins its global distribution.</title>
        <authorList>
            <person name="Read B.A."/>
            <person name="Kegel J."/>
            <person name="Klute M.J."/>
            <person name="Kuo A."/>
            <person name="Lefebvre S.C."/>
            <person name="Maumus F."/>
            <person name="Mayer C."/>
            <person name="Miller J."/>
            <person name="Monier A."/>
            <person name="Salamov A."/>
            <person name="Young J."/>
            <person name="Aguilar M."/>
            <person name="Claverie J.M."/>
            <person name="Frickenhaus S."/>
            <person name="Gonzalez K."/>
            <person name="Herman E.K."/>
            <person name="Lin Y.C."/>
            <person name="Napier J."/>
            <person name="Ogata H."/>
            <person name="Sarno A.F."/>
            <person name="Shmutz J."/>
            <person name="Schroeder D."/>
            <person name="de Vargas C."/>
            <person name="Verret F."/>
            <person name="von Dassow P."/>
            <person name="Valentin K."/>
            <person name="Van de Peer Y."/>
            <person name="Wheeler G."/>
            <person name="Dacks J.B."/>
            <person name="Delwiche C.F."/>
            <person name="Dyhrman S.T."/>
            <person name="Glockner G."/>
            <person name="John U."/>
            <person name="Richards T."/>
            <person name="Worden A.Z."/>
            <person name="Zhang X."/>
            <person name="Grigoriev I.V."/>
            <person name="Allen A.E."/>
            <person name="Bidle K."/>
            <person name="Borodovsky M."/>
            <person name="Bowler C."/>
            <person name="Brownlee C."/>
            <person name="Cock J.M."/>
            <person name="Elias M."/>
            <person name="Gladyshev V.N."/>
            <person name="Groth M."/>
            <person name="Guda C."/>
            <person name="Hadaegh A."/>
            <person name="Iglesias-Rodriguez M.D."/>
            <person name="Jenkins J."/>
            <person name="Jones B.M."/>
            <person name="Lawson T."/>
            <person name="Leese F."/>
            <person name="Lindquist E."/>
            <person name="Lobanov A."/>
            <person name="Lomsadze A."/>
            <person name="Malik S.B."/>
            <person name="Marsh M.E."/>
            <person name="Mackinder L."/>
            <person name="Mock T."/>
            <person name="Mueller-Roeber B."/>
            <person name="Pagarete A."/>
            <person name="Parker M."/>
            <person name="Probert I."/>
            <person name="Quesneville H."/>
            <person name="Raines C."/>
            <person name="Rensing S.A."/>
            <person name="Riano-Pachon D.M."/>
            <person name="Richier S."/>
            <person name="Rokitta S."/>
            <person name="Shiraiwa Y."/>
            <person name="Soanes D.M."/>
            <person name="van der Giezen M."/>
            <person name="Wahlund T.M."/>
            <person name="Williams B."/>
            <person name="Wilson W."/>
            <person name="Wolfe G."/>
            <person name="Wurch L.L."/>
        </authorList>
    </citation>
    <scope>NUCLEOTIDE SEQUENCE</scope>
</reference>
<dbReference type="Gene3D" id="1.20.1280.50">
    <property type="match status" value="1"/>
</dbReference>
<dbReference type="KEGG" id="ehx:EMIHUDRAFT_461287"/>
<evidence type="ECO:0000313" key="3">
    <source>
        <dbReference type="Proteomes" id="UP000013827"/>
    </source>
</evidence>
<dbReference type="SUPFAM" id="SSF81383">
    <property type="entry name" value="F-box domain"/>
    <property type="match status" value="1"/>
</dbReference>
<dbReference type="HOGENOM" id="CLU_886889_0_0_1"/>
<keyword evidence="3" id="KW-1185">Reference proteome</keyword>
<dbReference type="EnsemblProtists" id="EOD17991">
    <property type="protein sequence ID" value="EOD17991"/>
    <property type="gene ID" value="EMIHUDRAFT_461287"/>
</dbReference>
<accession>A0A0D3J3A6</accession>
<protein>
    <recommendedName>
        <fullName evidence="1">F-box domain-containing protein</fullName>
    </recommendedName>
</protein>
<dbReference type="GeneID" id="19045992"/>
<dbReference type="RefSeq" id="XP_005770420.1">
    <property type="nucleotide sequence ID" value="XM_005770363.1"/>
</dbReference>
<reference evidence="2" key="2">
    <citation type="submission" date="2024-10" db="UniProtKB">
        <authorList>
            <consortium name="EnsemblProtists"/>
        </authorList>
    </citation>
    <scope>IDENTIFICATION</scope>
</reference>
<dbReference type="AlphaFoldDB" id="A0A0D3J3A6"/>
<dbReference type="Pfam" id="PF12937">
    <property type="entry name" value="F-box-like"/>
    <property type="match status" value="1"/>
</dbReference>
<evidence type="ECO:0000259" key="1">
    <source>
        <dbReference type="PROSITE" id="PS50181"/>
    </source>
</evidence>
<sequence>MAEALPPDLVAHVGRFLSLASLVCSTAVRRSWRRALKDNDTVWRAVCASEWPERSEWQVAAPTWRDRCYIYKSVLPRGVLLELPQSFLDGWVCHMDRPYAAGRHLEEWAEEHDRPQTEHPAITHPADLDSVPAGTFVFVGARAPDGSLEMGAVGVRDAVFAYTGQPPALRESHIAQEHNGLYWYRVRTGGNDGVDDDDVDHGSPDEDGAFGFASVPAVLLSTSDCEDLGEANEERGRRRLSWALDGVSDGWRCGLISGDNFSSRSVPRRYQHPHDNDNFDYVVEGACLDGYRKLIYYLRLSDPAQVRRLLACRS</sequence>
<dbReference type="PROSITE" id="PS50181">
    <property type="entry name" value="FBOX"/>
    <property type="match status" value="1"/>
</dbReference>
<dbReference type="InterPro" id="IPR001810">
    <property type="entry name" value="F-box_dom"/>
</dbReference>
<organism evidence="2 3">
    <name type="scientific">Emiliania huxleyi (strain CCMP1516)</name>
    <dbReference type="NCBI Taxonomy" id="280463"/>
    <lineage>
        <taxon>Eukaryota</taxon>
        <taxon>Haptista</taxon>
        <taxon>Haptophyta</taxon>
        <taxon>Prymnesiophyceae</taxon>
        <taxon>Isochrysidales</taxon>
        <taxon>Noelaerhabdaceae</taxon>
        <taxon>Emiliania</taxon>
    </lineage>
</organism>
<dbReference type="Proteomes" id="UP000013827">
    <property type="component" value="Unassembled WGS sequence"/>
</dbReference>
<feature type="domain" description="F-box" evidence="1">
    <location>
        <begin position="1"/>
        <end position="46"/>
    </location>
</feature>